<accession>A0A1F5G771</accession>
<evidence type="ECO:0000256" key="1">
    <source>
        <dbReference type="ARBA" id="ARBA00004651"/>
    </source>
</evidence>
<dbReference type="InterPro" id="IPR002781">
    <property type="entry name" value="TM_pro_TauE-like"/>
</dbReference>
<dbReference type="EMBL" id="MFBD01000044">
    <property type="protein sequence ID" value="OGD87712.1"/>
    <property type="molecule type" value="Genomic_DNA"/>
</dbReference>
<keyword evidence="7 8" id="KW-0472">Membrane</keyword>
<evidence type="ECO:0000256" key="7">
    <source>
        <dbReference type="ARBA" id="ARBA00023136"/>
    </source>
</evidence>
<dbReference type="STRING" id="1797714.A3D04_03365"/>
<dbReference type="PANTHER" id="PTHR30269">
    <property type="entry name" value="TRANSMEMBRANE PROTEIN YFCA"/>
    <property type="match status" value="1"/>
</dbReference>
<evidence type="ECO:0000256" key="8">
    <source>
        <dbReference type="RuleBase" id="RU363041"/>
    </source>
</evidence>
<feature type="transmembrane region" description="Helical" evidence="8">
    <location>
        <begin position="216"/>
        <end position="234"/>
    </location>
</feature>
<dbReference type="GO" id="GO:0005886">
    <property type="term" value="C:plasma membrane"/>
    <property type="evidence" value="ECO:0007669"/>
    <property type="project" value="UniProtKB-SubCell"/>
</dbReference>
<dbReference type="InterPro" id="IPR052017">
    <property type="entry name" value="TSUP"/>
</dbReference>
<comment type="subcellular location">
    <subcellularLocation>
        <location evidence="1 8">Cell membrane</location>
        <topology evidence="1 8">Multi-pass membrane protein</topology>
    </subcellularLocation>
</comment>
<sequence>MLLFFLSAFIAEILGTIAGFGSSTIFLPLALLFFDFKTALVLVAFFHVVGNIGRISFFKKGLDKTLLIKFGVPSIILTLIGALLVSYIPQNALKGILGIFLVTYALYSLWKENFRIKASTATVIVGGGLSGFLAGLIGTGGALRGAFLTGFGLPKDKYIATAAAIALAVDLTRIPVYLSEGFLQRQYYWYLPVLFIIAIAGSFTGKQIVKCFPYTVFRKIVLIAILLVGAKFIFDLFSNWH</sequence>
<feature type="transmembrane region" description="Helical" evidence="8">
    <location>
        <begin position="187"/>
        <end position="204"/>
    </location>
</feature>
<feature type="transmembrane region" description="Helical" evidence="8">
    <location>
        <begin position="25"/>
        <end position="46"/>
    </location>
</feature>
<evidence type="ECO:0000313" key="9">
    <source>
        <dbReference type="EMBL" id="OGD87712.1"/>
    </source>
</evidence>
<dbReference type="PANTHER" id="PTHR30269:SF37">
    <property type="entry name" value="MEMBRANE TRANSPORTER PROTEIN"/>
    <property type="match status" value="1"/>
</dbReference>
<evidence type="ECO:0000313" key="10">
    <source>
        <dbReference type="Proteomes" id="UP000177369"/>
    </source>
</evidence>
<feature type="transmembrane region" description="Helical" evidence="8">
    <location>
        <begin position="122"/>
        <end position="143"/>
    </location>
</feature>
<name>A0A1F5G771_9BACT</name>
<gene>
    <name evidence="9" type="ORF">A3D04_03365</name>
</gene>
<feature type="transmembrane region" description="Helical" evidence="8">
    <location>
        <begin position="92"/>
        <end position="110"/>
    </location>
</feature>
<comment type="similarity">
    <text evidence="2 8">Belongs to the 4-toluene sulfonate uptake permease (TSUP) (TC 2.A.102) family.</text>
</comment>
<proteinExistence type="inferred from homology"/>
<keyword evidence="3" id="KW-0813">Transport</keyword>
<keyword evidence="4 8" id="KW-1003">Cell membrane</keyword>
<protein>
    <recommendedName>
        <fullName evidence="8">Probable membrane transporter protein</fullName>
    </recommendedName>
</protein>
<keyword evidence="6 8" id="KW-1133">Transmembrane helix</keyword>
<evidence type="ECO:0000256" key="4">
    <source>
        <dbReference type="ARBA" id="ARBA00022475"/>
    </source>
</evidence>
<dbReference type="Proteomes" id="UP000177369">
    <property type="component" value="Unassembled WGS sequence"/>
</dbReference>
<reference evidence="9 10" key="1">
    <citation type="journal article" date="2016" name="Nat. Commun.">
        <title>Thousands of microbial genomes shed light on interconnected biogeochemical processes in an aquifer system.</title>
        <authorList>
            <person name="Anantharaman K."/>
            <person name="Brown C.T."/>
            <person name="Hug L.A."/>
            <person name="Sharon I."/>
            <person name="Castelle C.J."/>
            <person name="Probst A.J."/>
            <person name="Thomas B.C."/>
            <person name="Singh A."/>
            <person name="Wilkins M.J."/>
            <person name="Karaoz U."/>
            <person name="Brodie E.L."/>
            <person name="Williams K.H."/>
            <person name="Hubbard S.S."/>
            <person name="Banfield J.F."/>
        </authorList>
    </citation>
    <scope>NUCLEOTIDE SEQUENCE [LARGE SCALE GENOMIC DNA]</scope>
</reference>
<comment type="caution">
    <text evidence="9">The sequence shown here is derived from an EMBL/GenBank/DDBJ whole genome shotgun (WGS) entry which is preliminary data.</text>
</comment>
<keyword evidence="5 8" id="KW-0812">Transmembrane</keyword>
<organism evidence="9 10">
    <name type="scientific">Candidatus Curtissbacteria bacterium RIFCSPHIGHO2_02_FULL_40_16b</name>
    <dbReference type="NCBI Taxonomy" id="1797714"/>
    <lineage>
        <taxon>Bacteria</taxon>
        <taxon>Candidatus Curtissiibacteriota</taxon>
    </lineage>
</organism>
<dbReference type="Pfam" id="PF01925">
    <property type="entry name" value="TauE"/>
    <property type="match status" value="1"/>
</dbReference>
<evidence type="ECO:0000256" key="6">
    <source>
        <dbReference type="ARBA" id="ARBA00022989"/>
    </source>
</evidence>
<evidence type="ECO:0000256" key="3">
    <source>
        <dbReference type="ARBA" id="ARBA00022448"/>
    </source>
</evidence>
<dbReference type="AlphaFoldDB" id="A0A1F5G771"/>
<evidence type="ECO:0000256" key="5">
    <source>
        <dbReference type="ARBA" id="ARBA00022692"/>
    </source>
</evidence>
<feature type="transmembrane region" description="Helical" evidence="8">
    <location>
        <begin position="66"/>
        <end position="86"/>
    </location>
</feature>
<evidence type="ECO:0000256" key="2">
    <source>
        <dbReference type="ARBA" id="ARBA00009142"/>
    </source>
</evidence>